<dbReference type="GO" id="GO:0016126">
    <property type="term" value="P:sterol biosynthetic process"/>
    <property type="evidence" value="ECO:0007669"/>
    <property type="project" value="UniProtKB-KW"/>
</dbReference>
<dbReference type="GO" id="GO:0004769">
    <property type="term" value="F:steroid Delta-isomerase activity"/>
    <property type="evidence" value="ECO:0007669"/>
    <property type="project" value="TreeGrafter"/>
</dbReference>
<feature type="transmembrane region" description="Helical" evidence="14">
    <location>
        <begin position="188"/>
        <end position="210"/>
    </location>
</feature>
<evidence type="ECO:0000313" key="17">
    <source>
        <dbReference type="Proteomes" id="UP000192578"/>
    </source>
</evidence>
<feature type="transmembrane region" description="Helical" evidence="14">
    <location>
        <begin position="100"/>
        <end position="120"/>
    </location>
</feature>
<evidence type="ECO:0000256" key="7">
    <source>
        <dbReference type="ARBA" id="ARBA00023011"/>
    </source>
</evidence>
<dbReference type="PANTHER" id="PTHR14207:SF0">
    <property type="entry name" value="3-BETA-HYDROXYSTEROID-DELTA(8),DELTA(7)-ISOMERASE"/>
    <property type="match status" value="1"/>
</dbReference>
<comment type="subcellular location">
    <subcellularLocation>
        <location evidence="1">Membrane</location>
        <topology evidence="1">Multi-pass membrane protein</topology>
    </subcellularLocation>
</comment>
<evidence type="ECO:0000259" key="15">
    <source>
        <dbReference type="PROSITE" id="PS51751"/>
    </source>
</evidence>
<organism evidence="16 17">
    <name type="scientific">Hypsibius exemplaris</name>
    <name type="common">Freshwater tardigrade</name>
    <dbReference type="NCBI Taxonomy" id="2072580"/>
    <lineage>
        <taxon>Eukaryota</taxon>
        <taxon>Metazoa</taxon>
        <taxon>Ecdysozoa</taxon>
        <taxon>Tardigrada</taxon>
        <taxon>Eutardigrada</taxon>
        <taxon>Parachela</taxon>
        <taxon>Hypsibioidea</taxon>
        <taxon>Hypsibiidae</taxon>
        <taxon>Hypsibius</taxon>
    </lineage>
</organism>
<comment type="caution">
    <text evidence="16">The sequence shown here is derived from an EMBL/GenBank/DDBJ whole genome shotgun (WGS) entry which is preliminary data.</text>
</comment>
<evidence type="ECO:0000256" key="8">
    <source>
        <dbReference type="ARBA" id="ARBA00023098"/>
    </source>
</evidence>
<feature type="transmembrane region" description="Helical" evidence="14">
    <location>
        <begin position="252"/>
        <end position="274"/>
    </location>
</feature>
<evidence type="ECO:0000256" key="6">
    <source>
        <dbReference type="ARBA" id="ARBA00022989"/>
    </source>
</evidence>
<evidence type="ECO:0000256" key="1">
    <source>
        <dbReference type="ARBA" id="ARBA00004141"/>
    </source>
</evidence>
<gene>
    <name evidence="16" type="ORF">BV898_04745</name>
</gene>
<keyword evidence="4 13" id="KW-0812">Transmembrane</keyword>
<feature type="transmembrane region" description="Helical" evidence="14">
    <location>
        <begin position="132"/>
        <end position="153"/>
    </location>
</feature>
<dbReference type="PROSITE" id="PS51751">
    <property type="entry name" value="EXPERA"/>
    <property type="match status" value="1"/>
</dbReference>
<accession>A0A1W0X194</accession>
<sequence length="307" mass="34776">MSICGIFYRTIQQRRLLVQCFADVPFLSSDTVEIYPPLKFPTSCLLPFHFAAVQQEGNSKRRFSRTESGAESKMTKVPHPYLPAHLHLPNFLENSLTVEILLGAFGVTVAVVVVLAWNLAKRFRPDFSSLSRAKICWFAVSGIIHLVIEGYFAGYHKTLHASDSFLAQVWKEYAKGDSRYISSDTFTVVMETFTCVVDGPLCLWTAWAYLKNKPYVHVLQLLVSTAQFYGDFLYMAIEWVEGFVHGPQYHPLYFWGYFILMNSFWLIIPGLLMLESACFITKAVRLSGLTKVKNGPAAAKRSSHKSS</sequence>
<keyword evidence="7" id="KW-0756">Sterol biosynthesis</keyword>
<evidence type="ECO:0000256" key="12">
    <source>
        <dbReference type="ARBA" id="ARBA00023235"/>
    </source>
</evidence>
<dbReference type="InterPro" id="IPR033118">
    <property type="entry name" value="EXPERA"/>
</dbReference>
<dbReference type="Pfam" id="PF05241">
    <property type="entry name" value="EBP"/>
    <property type="match status" value="1"/>
</dbReference>
<keyword evidence="11" id="KW-0753">Steroid metabolism</keyword>
<dbReference type="GO" id="GO:0005783">
    <property type="term" value="C:endoplasmic reticulum"/>
    <property type="evidence" value="ECO:0007669"/>
    <property type="project" value="TreeGrafter"/>
</dbReference>
<comment type="similarity">
    <text evidence="2">Belongs to the EBP family.</text>
</comment>
<dbReference type="AlphaFoldDB" id="A0A1W0X194"/>
<dbReference type="GO" id="GO:0047750">
    <property type="term" value="F:cholestenol delta-isomerase activity"/>
    <property type="evidence" value="ECO:0007669"/>
    <property type="project" value="InterPro"/>
</dbReference>
<feature type="domain" description="EXPERA" evidence="15">
    <location>
        <begin position="130"/>
        <end position="273"/>
    </location>
</feature>
<protein>
    <submittedName>
        <fullName evidence="16">3-beta-hydroxysteroid-Delta(8),Delta(7)-isomerase</fullName>
    </submittedName>
</protein>
<evidence type="ECO:0000256" key="11">
    <source>
        <dbReference type="ARBA" id="ARBA00023221"/>
    </source>
</evidence>
<dbReference type="Proteomes" id="UP000192578">
    <property type="component" value="Unassembled WGS sequence"/>
</dbReference>
<reference evidence="17" key="1">
    <citation type="submission" date="2017-01" db="EMBL/GenBank/DDBJ databases">
        <title>Comparative genomics of anhydrobiosis in the tardigrade Hypsibius dujardini.</title>
        <authorList>
            <person name="Yoshida Y."/>
            <person name="Koutsovoulos G."/>
            <person name="Laetsch D."/>
            <person name="Stevens L."/>
            <person name="Kumar S."/>
            <person name="Horikawa D."/>
            <person name="Ishino K."/>
            <person name="Komine S."/>
            <person name="Tomita M."/>
            <person name="Blaxter M."/>
            <person name="Arakawa K."/>
        </authorList>
    </citation>
    <scope>NUCLEOTIDE SEQUENCE [LARGE SCALE GENOMIC DNA]</scope>
    <source>
        <strain evidence="17">Z151</strain>
    </source>
</reference>
<keyword evidence="17" id="KW-1185">Reference proteome</keyword>
<keyword evidence="10" id="KW-1207">Sterol metabolism</keyword>
<dbReference type="OrthoDB" id="58557at2759"/>
<evidence type="ECO:0000256" key="3">
    <source>
        <dbReference type="ARBA" id="ARBA00022516"/>
    </source>
</evidence>
<evidence type="ECO:0000313" key="16">
    <source>
        <dbReference type="EMBL" id="OQV21259.1"/>
    </source>
</evidence>
<proteinExistence type="inferred from homology"/>
<evidence type="ECO:0000256" key="5">
    <source>
        <dbReference type="ARBA" id="ARBA00022955"/>
    </source>
</evidence>
<evidence type="ECO:0000256" key="10">
    <source>
        <dbReference type="ARBA" id="ARBA00023166"/>
    </source>
</evidence>
<dbReference type="InterPro" id="IPR007905">
    <property type="entry name" value="EBP"/>
</dbReference>
<evidence type="ECO:0000256" key="4">
    <source>
        <dbReference type="ARBA" id="ARBA00022692"/>
    </source>
</evidence>
<evidence type="ECO:0000256" key="2">
    <source>
        <dbReference type="ARBA" id="ARBA00008337"/>
    </source>
</evidence>
<keyword evidence="12" id="KW-0413">Isomerase</keyword>
<dbReference type="GO" id="GO:0000247">
    <property type="term" value="F:C-8 sterol isomerase activity"/>
    <property type="evidence" value="ECO:0007669"/>
    <property type="project" value="TreeGrafter"/>
</dbReference>
<feature type="transmembrane region" description="Helical" evidence="14">
    <location>
        <begin position="217"/>
        <end position="237"/>
    </location>
</feature>
<keyword evidence="3" id="KW-0444">Lipid biosynthesis</keyword>
<dbReference type="GO" id="GO:0016020">
    <property type="term" value="C:membrane"/>
    <property type="evidence" value="ECO:0007669"/>
    <property type="project" value="UniProtKB-SubCell"/>
</dbReference>
<evidence type="ECO:0000256" key="14">
    <source>
        <dbReference type="SAM" id="Phobius"/>
    </source>
</evidence>
<keyword evidence="8" id="KW-0443">Lipid metabolism</keyword>
<evidence type="ECO:0000256" key="9">
    <source>
        <dbReference type="ARBA" id="ARBA00023136"/>
    </source>
</evidence>
<keyword evidence="5" id="KW-0752">Steroid biosynthesis</keyword>
<name>A0A1W0X194_HYPEX</name>
<evidence type="ECO:0000256" key="13">
    <source>
        <dbReference type="PROSITE-ProRule" id="PRU01087"/>
    </source>
</evidence>
<dbReference type="PANTHER" id="PTHR14207">
    <property type="entry name" value="STEROL ISOMERASE"/>
    <property type="match status" value="1"/>
</dbReference>
<keyword evidence="6 13" id="KW-1133">Transmembrane helix</keyword>
<keyword evidence="9 13" id="KW-0472">Membrane</keyword>
<dbReference type="EMBL" id="MTYJ01000024">
    <property type="protein sequence ID" value="OQV21259.1"/>
    <property type="molecule type" value="Genomic_DNA"/>
</dbReference>